<dbReference type="PANTHER" id="PTHR22930:SF293">
    <property type="entry name" value="PROTEIN ALP1-LIKE"/>
    <property type="match status" value="1"/>
</dbReference>
<reference evidence="3" key="1">
    <citation type="journal article" date="2020" name="Plant J.">
        <title>Transposons played a major role in the diversification between the closely related almond and peach genomes: results from the almond genome sequence.</title>
        <authorList>
            <person name="Alioto T."/>
            <person name="Alexiou K.G."/>
            <person name="Bardil A."/>
            <person name="Barteri F."/>
            <person name="Castanera R."/>
            <person name="Cruz F."/>
            <person name="Dhingra A."/>
            <person name="Duval H."/>
            <person name="Fernandez I Marti A."/>
            <person name="Frias L."/>
            <person name="Galan B."/>
            <person name="Garcia J.L."/>
            <person name="Howad W."/>
            <person name="Gomez-Garrido J."/>
            <person name="Gut M."/>
            <person name="Julca I."/>
            <person name="Morata J."/>
            <person name="Puigdomenech P."/>
            <person name="Ribeca P."/>
            <person name="Rubio Cabetas M.J."/>
            <person name="Vlasova A."/>
            <person name="Wirthensohn M."/>
            <person name="Garcia-Mas J."/>
            <person name="Gabaldon T."/>
            <person name="Casacuberta J.M."/>
            <person name="Arus P."/>
        </authorList>
    </citation>
    <scope>NUCLEOTIDE SEQUENCE [LARGE SCALE GENOMIC DNA]</scope>
    <source>
        <strain evidence="3">cv. Texas</strain>
    </source>
</reference>
<dbReference type="InParanoid" id="A0A5E4FEZ8"/>
<sequence>MNRMIYETDRRCVDELRMDLHTFSKLCSMLRATGRLHDTRNVSVDEMVAVFLNVLAHHKKNRVIQNDFYRSGETISRYFNAVLEAVLCLQNELLKTPEPVHENSTDERWKWFKNCLGALDETYIRLHVPEVDKPRYRTRKNEIATNVLGVCSQDMQFIYIYILSGWEGSAADSRILRDAISRRHGLRVSRVKTQCRIIIVCCLLHNLIRRKMTIDPEENELNENIYNQEEDDVITSIDSSEEWAVWRANLADHMFNEWRENRNPR</sequence>
<dbReference type="Gramene" id="VVA26457">
    <property type="protein sequence ID" value="VVA26457"/>
    <property type="gene ID" value="Prudul26B008795"/>
</dbReference>
<dbReference type="OMA" id="SSWIMET"/>
<evidence type="ECO:0000313" key="3">
    <source>
        <dbReference type="Proteomes" id="UP000327085"/>
    </source>
</evidence>
<proteinExistence type="predicted"/>
<protein>
    <submittedName>
        <fullName evidence="2">PREDICTED: ALP1</fullName>
    </submittedName>
</protein>
<dbReference type="InterPro" id="IPR058353">
    <property type="entry name" value="DUF8040"/>
</dbReference>
<name>A0A5E4FEZ8_PRUDU</name>
<feature type="domain" description="DUF8040" evidence="1">
    <location>
        <begin position="4"/>
        <end position="87"/>
    </location>
</feature>
<dbReference type="AlphaFoldDB" id="A0A5E4FEZ8"/>
<dbReference type="PANTHER" id="PTHR22930">
    <property type="match status" value="1"/>
</dbReference>
<evidence type="ECO:0000313" key="2">
    <source>
        <dbReference type="EMBL" id="VVA26457.1"/>
    </source>
</evidence>
<dbReference type="InterPro" id="IPR045249">
    <property type="entry name" value="HARBI1-like"/>
</dbReference>
<gene>
    <name evidence="2" type="ORF">ALMOND_2B008795</name>
</gene>
<accession>A0A5E4FEZ8</accession>
<dbReference type="EMBL" id="CABIKO010000107">
    <property type="protein sequence ID" value="VVA26457.1"/>
    <property type="molecule type" value="Genomic_DNA"/>
</dbReference>
<organism evidence="2 3">
    <name type="scientific">Prunus dulcis</name>
    <name type="common">Almond</name>
    <name type="synonym">Amygdalus dulcis</name>
    <dbReference type="NCBI Taxonomy" id="3755"/>
    <lineage>
        <taxon>Eukaryota</taxon>
        <taxon>Viridiplantae</taxon>
        <taxon>Streptophyta</taxon>
        <taxon>Embryophyta</taxon>
        <taxon>Tracheophyta</taxon>
        <taxon>Spermatophyta</taxon>
        <taxon>Magnoliopsida</taxon>
        <taxon>eudicotyledons</taxon>
        <taxon>Gunneridae</taxon>
        <taxon>Pentapetalae</taxon>
        <taxon>rosids</taxon>
        <taxon>fabids</taxon>
        <taxon>Rosales</taxon>
        <taxon>Rosaceae</taxon>
        <taxon>Amygdaloideae</taxon>
        <taxon>Amygdaleae</taxon>
        <taxon>Prunus</taxon>
    </lineage>
</organism>
<dbReference type="Proteomes" id="UP000327085">
    <property type="component" value="Chromosome 4"/>
</dbReference>
<dbReference type="Pfam" id="PF26138">
    <property type="entry name" value="DUF8040"/>
    <property type="match status" value="1"/>
</dbReference>
<evidence type="ECO:0000259" key="1">
    <source>
        <dbReference type="Pfam" id="PF26138"/>
    </source>
</evidence>